<keyword evidence="4" id="KW-0813">Transport</keyword>
<proteinExistence type="inferred from homology"/>
<evidence type="ECO:0000256" key="4">
    <source>
        <dbReference type="ARBA" id="ARBA00022448"/>
    </source>
</evidence>
<sequence>MSGKYVFSKALKELRFHHCQTSDHSNAIRYDHVSCDSRKCAVPTLPIPSPSPLPIHDSRRRTDKWSSHDANRSFLTRAYPTMKHHNPHTPILIREAMNIQPRVFARYEFGKEKMADLQGLDDKAIEDKVSGLVQASQ</sequence>
<accession>A0A3M7C1P1</accession>
<dbReference type="SMART" id="SM00916">
    <property type="entry name" value="L51_S25_CI-B8"/>
    <property type="match status" value="1"/>
</dbReference>
<dbReference type="PANTHER" id="PTHR12878:SF0">
    <property type="entry name" value="NADH DEHYDROGENASE [UBIQUINONE] 1 ALPHA SUBCOMPLEX SUBUNIT 2"/>
    <property type="match status" value="1"/>
</dbReference>
<gene>
    <name evidence="11" type="ORF">D0863_15934</name>
</gene>
<dbReference type="GO" id="GO:0005743">
    <property type="term" value="C:mitochondrial inner membrane"/>
    <property type="evidence" value="ECO:0007669"/>
    <property type="project" value="UniProtKB-SubCell"/>
</dbReference>
<dbReference type="InterPro" id="IPR007741">
    <property type="entry name" value="Ribosomal_mL43/mS25/NADH_DH"/>
</dbReference>
<keyword evidence="9" id="KW-0472">Membrane</keyword>
<keyword evidence="7" id="KW-0249">Electron transport</keyword>
<evidence type="ECO:0000256" key="1">
    <source>
        <dbReference type="ARBA" id="ARBA00003195"/>
    </source>
</evidence>
<dbReference type="InterPro" id="IPR016464">
    <property type="entry name" value="NADH_Ub_cplx-1_asu_su-2"/>
</dbReference>
<feature type="domain" description="Ribosomal protein/NADH dehydrogenase" evidence="10">
    <location>
        <begin position="64"/>
        <end position="136"/>
    </location>
</feature>
<evidence type="ECO:0000256" key="7">
    <source>
        <dbReference type="ARBA" id="ARBA00022982"/>
    </source>
</evidence>
<dbReference type="EMBL" id="QWIP01001456">
    <property type="protein sequence ID" value="RMY45975.1"/>
    <property type="molecule type" value="Genomic_DNA"/>
</dbReference>
<dbReference type="Pfam" id="PF05047">
    <property type="entry name" value="L51_S25_CI-B8"/>
    <property type="match status" value="1"/>
</dbReference>
<organism evidence="11 12">
    <name type="scientific">Hortaea werneckii</name>
    <name type="common">Black yeast</name>
    <name type="synonym">Cladosporium werneckii</name>
    <dbReference type="NCBI Taxonomy" id="91943"/>
    <lineage>
        <taxon>Eukaryota</taxon>
        <taxon>Fungi</taxon>
        <taxon>Dikarya</taxon>
        <taxon>Ascomycota</taxon>
        <taxon>Pezizomycotina</taxon>
        <taxon>Dothideomycetes</taxon>
        <taxon>Dothideomycetidae</taxon>
        <taxon>Mycosphaerellales</taxon>
        <taxon>Teratosphaeriaceae</taxon>
        <taxon>Hortaea</taxon>
    </lineage>
</organism>
<evidence type="ECO:0000256" key="3">
    <source>
        <dbReference type="ARBA" id="ARBA00008939"/>
    </source>
</evidence>
<name>A0A3M7C1P1_HORWE</name>
<keyword evidence="6" id="KW-0999">Mitochondrion inner membrane</keyword>
<evidence type="ECO:0000256" key="9">
    <source>
        <dbReference type="ARBA" id="ARBA00023136"/>
    </source>
</evidence>
<keyword evidence="8" id="KW-0496">Mitochondrion</keyword>
<protein>
    <recommendedName>
        <fullName evidence="10">Ribosomal protein/NADH dehydrogenase domain-containing protein</fullName>
    </recommendedName>
</protein>
<evidence type="ECO:0000313" key="12">
    <source>
        <dbReference type="Proteomes" id="UP000269276"/>
    </source>
</evidence>
<evidence type="ECO:0000256" key="2">
    <source>
        <dbReference type="ARBA" id="ARBA00004443"/>
    </source>
</evidence>
<evidence type="ECO:0000256" key="8">
    <source>
        <dbReference type="ARBA" id="ARBA00023128"/>
    </source>
</evidence>
<dbReference type="Proteomes" id="UP000269276">
    <property type="component" value="Unassembled WGS sequence"/>
</dbReference>
<dbReference type="AlphaFoldDB" id="A0A3M7C1P1"/>
<comment type="caution">
    <text evidence="11">The sequence shown here is derived from an EMBL/GenBank/DDBJ whole genome shotgun (WGS) entry which is preliminary data.</text>
</comment>
<dbReference type="VEuPathDB" id="FungiDB:BTJ68_08867"/>
<reference evidence="11 12" key="1">
    <citation type="journal article" date="2018" name="BMC Genomics">
        <title>Genomic evidence for intraspecific hybridization in a clonal and extremely halotolerant yeast.</title>
        <authorList>
            <person name="Gostincar C."/>
            <person name="Stajich J.E."/>
            <person name="Zupancic J."/>
            <person name="Zalar P."/>
            <person name="Gunde-Cimerman N."/>
        </authorList>
    </citation>
    <scope>NUCLEOTIDE SEQUENCE [LARGE SCALE GENOMIC DNA]</scope>
    <source>
        <strain evidence="11 12">EXF-2682</strain>
    </source>
</reference>
<evidence type="ECO:0000313" key="11">
    <source>
        <dbReference type="EMBL" id="RMY45975.1"/>
    </source>
</evidence>
<evidence type="ECO:0000256" key="5">
    <source>
        <dbReference type="ARBA" id="ARBA00022660"/>
    </source>
</evidence>
<comment type="subcellular location">
    <subcellularLocation>
        <location evidence="2">Mitochondrion inner membrane</location>
        <topology evidence="2">Peripheral membrane protein</topology>
        <orientation evidence="2">Matrix side</orientation>
    </subcellularLocation>
</comment>
<dbReference type="PANTHER" id="PTHR12878">
    <property type="entry name" value="NADH-UBIQUINONE OXIDOREDUCTASE B8 SUBUNIT"/>
    <property type="match status" value="1"/>
</dbReference>
<dbReference type="OrthoDB" id="10250268at2759"/>
<comment type="function">
    <text evidence="1">Accessory subunit of the mitochondrial membrane respiratory chain NADH dehydrogenase (Complex I), that is believed not to be involved in catalysis. Complex I functions in the transfer of electrons from NADH to the respiratory chain. The immediate electron acceptor for the enzyme is believed to be ubiquinone.</text>
</comment>
<keyword evidence="5" id="KW-0679">Respiratory chain</keyword>
<dbReference type="SUPFAM" id="SSF52833">
    <property type="entry name" value="Thioredoxin-like"/>
    <property type="match status" value="1"/>
</dbReference>
<dbReference type="Gene3D" id="3.40.30.10">
    <property type="entry name" value="Glutaredoxin"/>
    <property type="match status" value="1"/>
</dbReference>
<dbReference type="PIRSF" id="PIRSF005822">
    <property type="entry name" value="NDUA2"/>
    <property type="match status" value="1"/>
</dbReference>
<evidence type="ECO:0000259" key="10">
    <source>
        <dbReference type="SMART" id="SM00916"/>
    </source>
</evidence>
<dbReference type="InterPro" id="IPR036249">
    <property type="entry name" value="Thioredoxin-like_sf"/>
</dbReference>
<comment type="similarity">
    <text evidence="3">Belongs to the complex I NDUFA2 subunit family.</text>
</comment>
<evidence type="ECO:0000256" key="6">
    <source>
        <dbReference type="ARBA" id="ARBA00022792"/>
    </source>
</evidence>